<dbReference type="EMBL" id="WWCR01000006">
    <property type="protein sequence ID" value="MYM72137.1"/>
    <property type="molecule type" value="Genomic_DNA"/>
</dbReference>
<gene>
    <name evidence="1" type="ORF">GTP56_07995</name>
</gene>
<dbReference type="RefSeq" id="WP_161049714.1">
    <property type="nucleotide sequence ID" value="NZ_WWCR01000006.1"/>
</dbReference>
<dbReference type="Pfam" id="PF10045">
    <property type="entry name" value="DUF2280"/>
    <property type="match status" value="1"/>
</dbReference>
<proteinExistence type="predicted"/>
<evidence type="ECO:0000313" key="2">
    <source>
        <dbReference type="Proteomes" id="UP000469734"/>
    </source>
</evidence>
<protein>
    <submittedName>
        <fullName evidence="1">DUF2280 domain-containing protein</fullName>
    </submittedName>
</protein>
<comment type="caution">
    <text evidence="1">The sequence shown here is derived from an EMBL/GenBank/DDBJ whole genome shotgun (WGS) entry which is preliminary data.</text>
</comment>
<accession>A0A7X4H0K4</accession>
<evidence type="ECO:0000313" key="1">
    <source>
        <dbReference type="EMBL" id="MYM72137.1"/>
    </source>
</evidence>
<sequence length="119" mass="13297">MANIPTAVAIHILQGLACFDTPEQVAASVKVNFGLVLTRQRIEAWHPERRAGAKLGAHWREMFYETRARLLAEVENIPIACRSYRLKVLQRVAEQAEAAGNLPLAIKVLEQAARETSEH</sequence>
<dbReference type="InterPro" id="IPR018738">
    <property type="entry name" value="DUF2280"/>
</dbReference>
<dbReference type="AlphaFoldDB" id="A0A7X4H0K4"/>
<reference evidence="1 2" key="1">
    <citation type="submission" date="2019-12" db="EMBL/GenBank/DDBJ databases">
        <title>Novel species isolated from a subtropical stream in China.</title>
        <authorList>
            <person name="Lu H."/>
        </authorList>
    </citation>
    <scope>NUCLEOTIDE SEQUENCE [LARGE SCALE GENOMIC DNA]</scope>
    <source>
        <strain evidence="1 2">FT134W</strain>
    </source>
</reference>
<dbReference type="Proteomes" id="UP000469734">
    <property type="component" value="Unassembled WGS sequence"/>
</dbReference>
<name>A0A7X4H0K4_9BURK</name>
<organism evidence="1 2">
    <name type="scientific">Duganella margarita</name>
    <dbReference type="NCBI Taxonomy" id="2692170"/>
    <lineage>
        <taxon>Bacteria</taxon>
        <taxon>Pseudomonadati</taxon>
        <taxon>Pseudomonadota</taxon>
        <taxon>Betaproteobacteria</taxon>
        <taxon>Burkholderiales</taxon>
        <taxon>Oxalobacteraceae</taxon>
        <taxon>Telluria group</taxon>
        <taxon>Duganella</taxon>
    </lineage>
</organism>